<protein>
    <recommendedName>
        <fullName evidence="3">Amidase domain-containing protein</fullName>
    </recommendedName>
</protein>
<organism evidence="1 2">
    <name type="scientific">Penicillium nalgiovense</name>
    <dbReference type="NCBI Taxonomy" id="60175"/>
    <lineage>
        <taxon>Eukaryota</taxon>
        <taxon>Fungi</taxon>
        <taxon>Dikarya</taxon>
        <taxon>Ascomycota</taxon>
        <taxon>Pezizomycotina</taxon>
        <taxon>Eurotiomycetes</taxon>
        <taxon>Eurotiomycetidae</taxon>
        <taxon>Eurotiales</taxon>
        <taxon>Aspergillaceae</taxon>
        <taxon>Penicillium</taxon>
    </lineage>
</organism>
<dbReference type="PANTHER" id="PTHR42678:SF34">
    <property type="entry name" value="OS04G0183300 PROTEIN"/>
    <property type="match status" value="1"/>
</dbReference>
<evidence type="ECO:0008006" key="3">
    <source>
        <dbReference type="Google" id="ProtNLM"/>
    </source>
</evidence>
<proteinExistence type="predicted"/>
<dbReference type="AlphaFoldDB" id="A0A1V6YQD1"/>
<dbReference type="InterPro" id="IPR036928">
    <property type="entry name" value="AS_sf"/>
</dbReference>
<dbReference type="EMBL" id="MOOB01000014">
    <property type="protein sequence ID" value="OQE89402.1"/>
    <property type="molecule type" value="Genomic_DNA"/>
</dbReference>
<dbReference type="SUPFAM" id="SSF75304">
    <property type="entry name" value="Amidase signature (AS) enzymes"/>
    <property type="match status" value="1"/>
</dbReference>
<evidence type="ECO:0000313" key="1">
    <source>
        <dbReference type="EMBL" id="OQE89402.1"/>
    </source>
</evidence>
<dbReference type="Proteomes" id="UP000191691">
    <property type="component" value="Unassembled WGS sequence"/>
</dbReference>
<keyword evidence="2" id="KW-1185">Reference proteome</keyword>
<evidence type="ECO:0000313" key="2">
    <source>
        <dbReference type="Proteomes" id="UP000191691"/>
    </source>
</evidence>
<reference evidence="2" key="1">
    <citation type="journal article" date="2017" name="Nat. Microbiol.">
        <title>Global analysis of biosynthetic gene clusters reveals vast potential of secondary metabolite production in Penicillium species.</title>
        <authorList>
            <person name="Nielsen J.C."/>
            <person name="Grijseels S."/>
            <person name="Prigent S."/>
            <person name="Ji B."/>
            <person name="Dainat J."/>
            <person name="Nielsen K.F."/>
            <person name="Frisvad J.C."/>
            <person name="Workman M."/>
            <person name="Nielsen J."/>
        </authorList>
    </citation>
    <scope>NUCLEOTIDE SEQUENCE [LARGE SCALE GENOMIC DNA]</scope>
    <source>
        <strain evidence="2">IBT 13039</strain>
    </source>
</reference>
<sequence>MPVPKSVYRVADSDPEVGVALQNAISQFRELGVIIVDVDFEHWKPGPGQREDLSGMYCCEKLLKNSSRIFISEEDYERYGANWFESARDAPGTSGSEEFLSMKAQMEHLGHDVERLLDNNHCDILLATSSTDLPLDLGRLPGIQVPLGFYSADREIVRDSKGMVTKAPNIPYGITLTGRRFSEEKLLACAYTFE</sequence>
<gene>
    <name evidence="1" type="ORF">PENNAL_c0014G08782</name>
</gene>
<dbReference type="Gene3D" id="3.90.1300.10">
    <property type="entry name" value="Amidase signature (AS) domain"/>
    <property type="match status" value="1"/>
</dbReference>
<dbReference type="STRING" id="60175.A0A1V6YQD1"/>
<comment type="caution">
    <text evidence="1">The sequence shown here is derived from an EMBL/GenBank/DDBJ whole genome shotgun (WGS) entry which is preliminary data.</text>
</comment>
<dbReference type="PANTHER" id="PTHR42678">
    <property type="entry name" value="AMIDASE"/>
    <property type="match status" value="1"/>
</dbReference>
<name>A0A1V6YQD1_PENNA</name>
<accession>A0A1V6YQD1</accession>